<dbReference type="EMBL" id="AM747722">
    <property type="protein sequence ID" value="CAR57649.1"/>
    <property type="molecule type" value="Genomic_DNA"/>
</dbReference>
<dbReference type="RefSeq" id="WP_006482414.1">
    <property type="nucleotide sequence ID" value="NC_011002.1"/>
</dbReference>
<dbReference type="PROSITE" id="PS50931">
    <property type="entry name" value="HTH_LYSR"/>
    <property type="match status" value="1"/>
</dbReference>
<dbReference type="Gene3D" id="1.10.10.10">
    <property type="entry name" value="Winged helix-like DNA-binding domain superfamily/Winged helix DNA-binding domain"/>
    <property type="match status" value="1"/>
</dbReference>
<dbReference type="InterPro" id="IPR036388">
    <property type="entry name" value="WH-like_DNA-bd_sf"/>
</dbReference>
<dbReference type="GO" id="GO:0003700">
    <property type="term" value="F:DNA-binding transcription factor activity"/>
    <property type="evidence" value="ECO:0007669"/>
    <property type="project" value="InterPro"/>
</dbReference>
<dbReference type="GO" id="GO:0043565">
    <property type="term" value="F:sequence-specific DNA binding"/>
    <property type="evidence" value="ECO:0007669"/>
    <property type="project" value="TreeGrafter"/>
</dbReference>
<dbReference type="PANTHER" id="PTHR30537:SF1">
    <property type="entry name" value="HTH-TYPE TRANSCRIPTIONAL REGULATOR PGRR"/>
    <property type="match status" value="1"/>
</dbReference>
<keyword evidence="3" id="KW-0238">DNA-binding</keyword>
<dbReference type="FunFam" id="1.10.10.10:FF:000001">
    <property type="entry name" value="LysR family transcriptional regulator"/>
    <property type="match status" value="1"/>
</dbReference>
<evidence type="ECO:0000259" key="5">
    <source>
        <dbReference type="PROSITE" id="PS50931"/>
    </source>
</evidence>
<organism evidence="6 7">
    <name type="scientific">Burkholderia cenocepacia (strain ATCC BAA-245 / DSM 16553 / LMG 16656 / NCTC 13227 / J2315 / CF5610)</name>
    <name type="common">Burkholderia cepacia (strain J2315)</name>
    <dbReference type="NCBI Taxonomy" id="216591"/>
    <lineage>
        <taxon>Bacteria</taxon>
        <taxon>Pseudomonadati</taxon>
        <taxon>Pseudomonadota</taxon>
        <taxon>Betaproteobacteria</taxon>
        <taxon>Burkholderiales</taxon>
        <taxon>Burkholderiaceae</taxon>
        <taxon>Burkholderia</taxon>
        <taxon>Burkholderia cepacia complex</taxon>
    </lineage>
</organism>
<evidence type="ECO:0000256" key="4">
    <source>
        <dbReference type="ARBA" id="ARBA00023163"/>
    </source>
</evidence>
<dbReference type="InterPro" id="IPR000847">
    <property type="entry name" value="LysR_HTH_N"/>
</dbReference>
<dbReference type="BioCyc" id="BCEN216591:G1G1V-7739-MONOMER"/>
<dbReference type="Pfam" id="PF03466">
    <property type="entry name" value="LysR_substrate"/>
    <property type="match status" value="1"/>
</dbReference>
<dbReference type="GeneID" id="300970909"/>
<comment type="similarity">
    <text evidence="1">Belongs to the LysR transcriptional regulatory family.</text>
</comment>
<feature type="domain" description="HTH lysR-type" evidence="5">
    <location>
        <begin position="5"/>
        <end position="62"/>
    </location>
</feature>
<dbReference type="SUPFAM" id="SSF46785">
    <property type="entry name" value="Winged helix' DNA-binding domain"/>
    <property type="match status" value="1"/>
</dbReference>
<dbReference type="HOGENOM" id="CLU_039613_16_1_4"/>
<keyword evidence="7" id="KW-1185">Reference proteome</keyword>
<dbReference type="Gene3D" id="3.40.190.290">
    <property type="match status" value="1"/>
</dbReference>
<accession>B4EPA5</accession>
<evidence type="ECO:0000256" key="1">
    <source>
        <dbReference type="ARBA" id="ARBA00009437"/>
    </source>
</evidence>
<dbReference type="AlphaFoldDB" id="B4EPA5"/>
<reference evidence="6 7" key="1">
    <citation type="journal article" date="2009" name="J. Bacteriol.">
        <title>The genome of Burkholderia cenocepacia J2315, an epidemic pathogen of cystic fibrosis patients.</title>
        <authorList>
            <person name="Holden M.T."/>
            <person name="Seth-Smith H.M."/>
            <person name="Crossman L.C."/>
            <person name="Sebaihia M."/>
            <person name="Bentley S.D."/>
            <person name="Cerdeno-Tarraga A.M."/>
            <person name="Thomson N.R."/>
            <person name="Bason N."/>
            <person name="Quail M.A."/>
            <person name="Sharp S."/>
            <person name="Cherevach I."/>
            <person name="Churcher C."/>
            <person name="Goodhead I."/>
            <person name="Hauser H."/>
            <person name="Holroyd N."/>
            <person name="Mungall K."/>
            <person name="Scott P."/>
            <person name="Walker D."/>
            <person name="White B."/>
            <person name="Rose H."/>
            <person name="Iversen P."/>
            <person name="Mil-Homens D."/>
            <person name="Rocha E.P."/>
            <person name="Fialho A.M."/>
            <person name="Baldwin A."/>
            <person name="Dowson C."/>
            <person name="Barrell B.G."/>
            <person name="Govan J.R."/>
            <person name="Vandamme P."/>
            <person name="Hart C.A."/>
            <person name="Mahenthiralingam E."/>
            <person name="Parkhill J."/>
        </authorList>
    </citation>
    <scope>NUCLEOTIDE SEQUENCE [LARGE SCALE GENOMIC DNA]</scope>
    <source>
        <strain evidence="7">ATCC BAA-245 / DSM 16553 / LMG 16656 / NCTC 13227 / J2315 / CF5610</strain>
    </source>
</reference>
<keyword evidence="4" id="KW-0804">Transcription</keyword>
<dbReference type="GO" id="GO:0006351">
    <property type="term" value="P:DNA-templated transcription"/>
    <property type="evidence" value="ECO:0007669"/>
    <property type="project" value="TreeGrafter"/>
</dbReference>
<dbReference type="InterPro" id="IPR005119">
    <property type="entry name" value="LysR_subst-bd"/>
</dbReference>
<dbReference type="CDD" id="cd08474">
    <property type="entry name" value="PBP2_CrgA_like_5"/>
    <property type="match status" value="1"/>
</dbReference>
<evidence type="ECO:0000256" key="2">
    <source>
        <dbReference type="ARBA" id="ARBA00023015"/>
    </source>
</evidence>
<evidence type="ECO:0000313" key="7">
    <source>
        <dbReference type="Proteomes" id="UP000001035"/>
    </source>
</evidence>
<protein>
    <submittedName>
        <fullName evidence="6">LysR family regulatory protein</fullName>
    </submittedName>
</protein>
<dbReference type="InterPro" id="IPR036390">
    <property type="entry name" value="WH_DNA-bd_sf"/>
</dbReference>
<name>B4EPA5_BURCJ</name>
<proteinExistence type="inferred from homology"/>
<sequence length="315" mass="34884">MNSRPTLNELRALSAVVSHRSFRKAAEELELAASTLSHMMRDLEERVGVRLLNRTTRSVSPTPAGERLVTKLHPILQDLDSALAEMDANRDHPSGTLRLTASETVSMLLVQKIIPEFLNRYPEMRVDLVAEPAFVDIVAEGFDAGFRLGEAVPQDMVAVHFGGPSRMIPVASKTYLAARKPPRTPVDLAEHQCICSRTPNGRPYKWEFKRRGHAVSIDVPGSLVLNRTELMLEAALQGLGVAFVPEQMARPYLDNGSLSALLSEWCPTYPGLYLYYPGHRQVPVGLRAFVGVLKELDATRSHRCSPKAPTETLAR</sequence>
<evidence type="ECO:0000313" key="6">
    <source>
        <dbReference type="EMBL" id="CAR57649.1"/>
    </source>
</evidence>
<dbReference type="KEGG" id="bcj:BCAS0715"/>
<dbReference type="InterPro" id="IPR058163">
    <property type="entry name" value="LysR-type_TF_proteobact-type"/>
</dbReference>
<dbReference type="eggNOG" id="COG0583">
    <property type="taxonomic scope" value="Bacteria"/>
</dbReference>
<dbReference type="Pfam" id="PF00126">
    <property type="entry name" value="HTH_1"/>
    <property type="match status" value="1"/>
</dbReference>
<keyword evidence="2" id="KW-0805">Transcription regulation</keyword>
<dbReference type="SUPFAM" id="SSF53850">
    <property type="entry name" value="Periplasmic binding protein-like II"/>
    <property type="match status" value="1"/>
</dbReference>
<gene>
    <name evidence="6" type="ORF">BCAS0715</name>
</gene>
<evidence type="ECO:0000256" key="3">
    <source>
        <dbReference type="ARBA" id="ARBA00023125"/>
    </source>
</evidence>
<dbReference type="Proteomes" id="UP000001035">
    <property type="component" value="Chromosome 3"/>
</dbReference>
<dbReference type="PANTHER" id="PTHR30537">
    <property type="entry name" value="HTH-TYPE TRANSCRIPTIONAL REGULATOR"/>
    <property type="match status" value="1"/>
</dbReference>